<dbReference type="AlphaFoldDB" id="A0A5E8BTE3"/>
<gene>
    <name evidence="8" type="ORF">SAPINGB_P003796</name>
</gene>
<dbReference type="PANTHER" id="PTHR12684:SF2">
    <property type="entry name" value="TRNA 2'-PHOSPHOTRANSFERASE 1"/>
    <property type="match status" value="1"/>
</dbReference>
<evidence type="ECO:0000256" key="3">
    <source>
        <dbReference type="ARBA" id="ARBA00012007"/>
    </source>
</evidence>
<dbReference type="GO" id="GO:0006388">
    <property type="term" value="P:tRNA splicing, via endonucleolytic cleavage and ligation"/>
    <property type="evidence" value="ECO:0007669"/>
    <property type="project" value="TreeGrafter"/>
</dbReference>
<reference evidence="8 9" key="1">
    <citation type="submission" date="2019-09" db="EMBL/GenBank/DDBJ databases">
        <authorList>
            <person name="Brejova B."/>
        </authorList>
    </citation>
    <scope>NUCLEOTIDE SEQUENCE [LARGE SCALE GENOMIC DNA]</scope>
</reference>
<evidence type="ECO:0000313" key="8">
    <source>
        <dbReference type="EMBL" id="VVT53879.1"/>
    </source>
</evidence>
<evidence type="ECO:0000256" key="2">
    <source>
        <dbReference type="ARBA" id="ARBA00009836"/>
    </source>
</evidence>
<comment type="similarity">
    <text evidence="2">Belongs to the KptA/TPT1 family.</text>
</comment>
<evidence type="ECO:0000256" key="7">
    <source>
        <dbReference type="SAM" id="MobiDB-lite"/>
    </source>
</evidence>
<sequence>MSATGDKDTRQKRPRRPADTPDVKLSKALSYVLRHGAAKERIPMRPDGYVRVSDLFKSSRFHAFTAADIARVARENSKQRFALARSSASGSDADPEPVALEATERLTDATRGEWFIRANQGHSLTGVEVEMRPLLRVEDFPVAHGASAPCAVHGTNATAWKKIKESGGLSRMARTHIHLAPGLAGDAHVTSGMRASATVYIYVNIAAALTAGLQFWESANGVLLSEGDENGRIPVSLFDRVVERRPDGTLAELPIMDVPE</sequence>
<dbReference type="InterPro" id="IPR042081">
    <property type="entry name" value="RNA_2'-PTrans_C"/>
</dbReference>
<dbReference type="GeneID" id="43582611"/>
<dbReference type="InterPro" id="IPR042080">
    <property type="entry name" value="RNA_2'-PTrans_N"/>
</dbReference>
<dbReference type="PANTHER" id="PTHR12684">
    <property type="entry name" value="PUTATIVE PHOSPHOTRANSFERASE"/>
    <property type="match status" value="1"/>
</dbReference>
<dbReference type="Gene3D" id="3.20.170.30">
    <property type="match status" value="1"/>
</dbReference>
<evidence type="ECO:0000256" key="4">
    <source>
        <dbReference type="ARBA" id="ARBA00022679"/>
    </source>
</evidence>
<comment type="catalytic activity">
    <reaction evidence="6">
        <text>2'-phospho-[ligated tRNA] + NAD(+) = mature tRNA + ADP-alpha-D-ribose 1'',2''-cyclic phosphate + nicotinamide</text>
        <dbReference type="Rhea" id="RHEA:23324"/>
        <dbReference type="Rhea" id="RHEA-COMP:11106"/>
        <dbReference type="Rhea" id="RHEA-COMP:11107"/>
        <dbReference type="ChEBI" id="CHEBI:17154"/>
        <dbReference type="ChEBI" id="CHEBI:57540"/>
        <dbReference type="ChEBI" id="CHEBI:76596"/>
        <dbReference type="ChEBI" id="CHEBI:82883"/>
        <dbReference type="ChEBI" id="CHEBI:85027"/>
        <dbReference type="EC" id="2.7.1.160"/>
    </reaction>
</comment>
<organism evidence="8 9">
    <name type="scientific">Magnusiomyces paraingens</name>
    <dbReference type="NCBI Taxonomy" id="2606893"/>
    <lineage>
        <taxon>Eukaryota</taxon>
        <taxon>Fungi</taxon>
        <taxon>Dikarya</taxon>
        <taxon>Ascomycota</taxon>
        <taxon>Saccharomycotina</taxon>
        <taxon>Dipodascomycetes</taxon>
        <taxon>Dipodascales</taxon>
        <taxon>Dipodascaceae</taxon>
        <taxon>Magnusiomyces</taxon>
    </lineage>
</organism>
<evidence type="ECO:0000256" key="1">
    <source>
        <dbReference type="ARBA" id="ARBA00003343"/>
    </source>
</evidence>
<evidence type="ECO:0000256" key="5">
    <source>
        <dbReference type="ARBA" id="ARBA00023027"/>
    </source>
</evidence>
<feature type="region of interest" description="Disordered" evidence="7">
    <location>
        <begin position="1"/>
        <end position="23"/>
    </location>
</feature>
<evidence type="ECO:0000313" key="9">
    <source>
        <dbReference type="Proteomes" id="UP000398389"/>
    </source>
</evidence>
<keyword evidence="9" id="KW-1185">Reference proteome</keyword>
<dbReference type="RefSeq" id="XP_031854402.1">
    <property type="nucleotide sequence ID" value="XM_031998511.1"/>
</dbReference>
<dbReference type="FunFam" id="3.20.170.30:FF:000002">
    <property type="entry name" value="Phosphotransferase, putative"/>
    <property type="match status" value="1"/>
</dbReference>
<name>A0A5E8BTE3_9ASCO</name>
<evidence type="ECO:0000256" key="6">
    <source>
        <dbReference type="ARBA" id="ARBA00047949"/>
    </source>
</evidence>
<dbReference type="OrthoDB" id="419694at2759"/>
<dbReference type="Proteomes" id="UP000398389">
    <property type="component" value="Unassembled WGS sequence"/>
</dbReference>
<accession>A0A5E8BTE3</accession>
<dbReference type="EC" id="2.7.1.160" evidence="3"/>
<comment type="function">
    <text evidence="1">Catalyzes the last step of tRNA splicing, the transfer of the splice junction 2'-phosphate from ligated tRNA to NAD to produce ADP-ribose 1''-2'' cyclic phosphate.</text>
</comment>
<proteinExistence type="inferred from homology"/>
<dbReference type="GO" id="GO:0000215">
    <property type="term" value="F:tRNA 2'-phosphotransferase activity"/>
    <property type="evidence" value="ECO:0007669"/>
    <property type="project" value="UniProtKB-EC"/>
</dbReference>
<keyword evidence="4" id="KW-0808">Transferase</keyword>
<dbReference type="Gene3D" id="1.10.10.970">
    <property type="entry name" value="RNA 2'-phosphotransferase, Tpt1/KptA family, N-terminal domain"/>
    <property type="match status" value="1"/>
</dbReference>
<dbReference type="EMBL" id="CABVLU010000003">
    <property type="protein sequence ID" value="VVT53879.1"/>
    <property type="molecule type" value="Genomic_DNA"/>
</dbReference>
<dbReference type="SUPFAM" id="SSF56399">
    <property type="entry name" value="ADP-ribosylation"/>
    <property type="match status" value="1"/>
</dbReference>
<dbReference type="InterPro" id="IPR002745">
    <property type="entry name" value="Ptrans_KptA/Tpt1"/>
</dbReference>
<keyword evidence="5" id="KW-0520">NAD</keyword>
<dbReference type="Pfam" id="PF01885">
    <property type="entry name" value="PTS_2-RNA"/>
    <property type="match status" value="1"/>
</dbReference>
<protein>
    <recommendedName>
        <fullName evidence="3">2'-phosphotransferase</fullName>
        <ecNumber evidence="3">2.7.1.160</ecNumber>
    </recommendedName>
</protein>